<evidence type="ECO:0000256" key="9">
    <source>
        <dbReference type="SAM" id="MobiDB-lite"/>
    </source>
</evidence>
<dbReference type="HAMAP" id="MF_01310">
    <property type="entry name" value="Ribosomal_uS11"/>
    <property type="match status" value="1"/>
</dbReference>
<evidence type="ECO:0000256" key="5">
    <source>
        <dbReference type="ARBA" id="ARBA00023274"/>
    </source>
</evidence>
<dbReference type="InterPro" id="IPR001971">
    <property type="entry name" value="Ribosomal_uS11"/>
</dbReference>
<dbReference type="GO" id="GO:0005840">
    <property type="term" value="C:ribosome"/>
    <property type="evidence" value="ECO:0007669"/>
    <property type="project" value="UniProtKB-KW"/>
</dbReference>
<comment type="caution">
    <text evidence="10">The sequence shown here is derived from an EMBL/GenBank/DDBJ whole genome shotgun (WGS) entry which is preliminary data.</text>
</comment>
<dbReference type="PATRIC" id="fig|1703780.3.peg.1269"/>
<keyword evidence="5 7" id="KW-0687">Ribonucleoprotein</keyword>
<evidence type="ECO:0000313" key="11">
    <source>
        <dbReference type="Proteomes" id="UP000051096"/>
    </source>
</evidence>
<evidence type="ECO:0000256" key="7">
    <source>
        <dbReference type="HAMAP-Rule" id="MF_01310"/>
    </source>
</evidence>
<keyword evidence="3 7" id="KW-0694">RNA-binding</keyword>
<dbReference type="InterPro" id="IPR036967">
    <property type="entry name" value="Ribosomal_uS11_sf"/>
</dbReference>
<dbReference type="GO" id="GO:1990904">
    <property type="term" value="C:ribonucleoprotein complex"/>
    <property type="evidence" value="ECO:0007669"/>
    <property type="project" value="UniProtKB-KW"/>
</dbReference>
<dbReference type="GO" id="GO:0003735">
    <property type="term" value="F:structural constituent of ribosome"/>
    <property type="evidence" value="ECO:0007669"/>
    <property type="project" value="InterPro"/>
</dbReference>
<dbReference type="FunFam" id="3.30.420.80:FF:000010">
    <property type="entry name" value="30S ribosomal protein S11"/>
    <property type="match status" value="1"/>
</dbReference>
<protein>
    <recommendedName>
        <fullName evidence="6 7">Small ribosomal subunit protein uS11</fullName>
    </recommendedName>
</protein>
<organism evidence="10 11">
    <name type="scientific">candidate division WOR_3 bacterium SM23_60</name>
    <dbReference type="NCBI Taxonomy" id="1703780"/>
    <lineage>
        <taxon>Bacteria</taxon>
        <taxon>Bacteria division WOR-3</taxon>
    </lineage>
</organism>
<proteinExistence type="inferred from homology"/>
<dbReference type="Pfam" id="PF00411">
    <property type="entry name" value="Ribosomal_S11"/>
    <property type="match status" value="1"/>
</dbReference>
<evidence type="ECO:0000256" key="2">
    <source>
        <dbReference type="ARBA" id="ARBA00022730"/>
    </source>
</evidence>
<gene>
    <name evidence="7" type="primary">rpsK</name>
    <name evidence="10" type="ORF">AMJ87_03115</name>
</gene>
<dbReference type="GO" id="GO:0006412">
    <property type="term" value="P:translation"/>
    <property type="evidence" value="ECO:0007669"/>
    <property type="project" value="UniProtKB-UniRule"/>
</dbReference>
<keyword evidence="4 7" id="KW-0689">Ribosomal protein</keyword>
<dbReference type="InterPro" id="IPR018102">
    <property type="entry name" value="Ribosomal_uS11_CS"/>
</dbReference>
<dbReference type="Proteomes" id="UP000051096">
    <property type="component" value="Unassembled WGS sequence"/>
</dbReference>
<evidence type="ECO:0000256" key="6">
    <source>
        <dbReference type="ARBA" id="ARBA00035160"/>
    </source>
</evidence>
<dbReference type="EMBL" id="LJUO01000018">
    <property type="protein sequence ID" value="KPK72984.1"/>
    <property type="molecule type" value="Genomic_DNA"/>
</dbReference>
<comment type="subunit">
    <text evidence="7">Part of the 30S ribosomal subunit. Interacts with proteins S7 and S18. Binds to IF-3.</text>
</comment>
<evidence type="ECO:0000256" key="8">
    <source>
        <dbReference type="RuleBase" id="RU003629"/>
    </source>
</evidence>
<name>A0A0S8GIX6_UNCW3</name>
<dbReference type="GO" id="GO:0019843">
    <property type="term" value="F:rRNA binding"/>
    <property type="evidence" value="ECO:0007669"/>
    <property type="project" value="UniProtKB-UniRule"/>
</dbReference>
<evidence type="ECO:0000313" key="10">
    <source>
        <dbReference type="EMBL" id="KPK72984.1"/>
    </source>
</evidence>
<dbReference type="NCBIfam" id="TIGR03632">
    <property type="entry name" value="uS11_bact"/>
    <property type="match status" value="1"/>
</dbReference>
<dbReference type="AlphaFoldDB" id="A0A0S8GIX6"/>
<sequence>MKQKGKPKPTRRGRRPVKRRKDVKAEQIGIANIFASFNNTIVSICDSTGNVLCWSSGGKIGFRGTKKGTAYAAQRSADTVAREALSLGIKRVEVRIKGPGPGREAAIRTLQTVGLTITAIKDVTPLPHNGCRPPRRRRV</sequence>
<comment type="function">
    <text evidence="7">Located on the platform of the 30S subunit, it bridges several disparate RNA helices of the 16S rRNA. Forms part of the Shine-Dalgarno cleft in the 70S ribosome.</text>
</comment>
<dbReference type="NCBIfam" id="NF003698">
    <property type="entry name" value="PRK05309.1"/>
    <property type="match status" value="1"/>
</dbReference>
<dbReference type="PROSITE" id="PS00054">
    <property type="entry name" value="RIBOSOMAL_S11"/>
    <property type="match status" value="1"/>
</dbReference>
<evidence type="ECO:0000256" key="1">
    <source>
        <dbReference type="ARBA" id="ARBA00006194"/>
    </source>
</evidence>
<evidence type="ECO:0000256" key="3">
    <source>
        <dbReference type="ARBA" id="ARBA00022884"/>
    </source>
</evidence>
<feature type="region of interest" description="Disordered" evidence="9">
    <location>
        <begin position="1"/>
        <end position="22"/>
    </location>
</feature>
<dbReference type="Gene3D" id="3.30.420.80">
    <property type="entry name" value="Ribosomal protein S11"/>
    <property type="match status" value="1"/>
</dbReference>
<reference evidence="10 11" key="1">
    <citation type="journal article" date="2015" name="Microbiome">
        <title>Genomic resolution of linkages in carbon, nitrogen, and sulfur cycling among widespread estuary sediment bacteria.</title>
        <authorList>
            <person name="Baker B.J."/>
            <person name="Lazar C.S."/>
            <person name="Teske A.P."/>
            <person name="Dick G.J."/>
        </authorList>
    </citation>
    <scope>NUCLEOTIDE SEQUENCE [LARGE SCALE GENOMIC DNA]</scope>
    <source>
        <strain evidence="10">SM23_60</strain>
    </source>
</reference>
<evidence type="ECO:0000256" key="4">
    <source>
        <dbReference type="ARBA" id="ARBA00022980"/>
    </source>
</evidence>
<accession>A0A0S8GIX6</accession>
<dbReference type="SUPFAM" id="SSF53137">
    <property type="entry name" value="Translational machinery components"/>
    <property type="match status" value="1"/>
</dbReference>
<keyword evidence="2 7" id="KW-0699">rRNA-binding</keyword>
<dbReference type="PANTHER" id="PTHR11759">
    <property type="entry name" value="40S RIBOSOMAL PROTEIN S14/30S RIBOSOMAL PROTEIN S11"/>
    <property type="match status" value="1"/>
</dbReference>
<dbReference type="InterPro" id="IPR019981">
    <property type="entry name" value="Ribosomal_uS11_bac-type"/>
</dbReference>
<dbReference type="PIRSF" id="PIRSF002131">
    <property type="entry name" value="Ribosomal_S11"/>
    <property type="match status" value="1"/>
</dbReference>
<comment type="similarity">
    <text evidence="1 7 8">Belongs to the universal ribosomal protein uS11 family.</text>
</comment>